<dbReference type="AlphaFoldDB" id="A0AA88XV48"/>
<comment type="caution">
    <text evidence="7">The sequence shown here is derived from an EMBL/GenBank/DDBJ whole genome shotgun (WGS) entry which is preliminary data.</text>
</comment>
<organism evidence="7 8">
    <name type="scientific">Pinctada imbricata</name>
    <name type="common">Atlantic pearl-oyster</name>
    <name type="synonym">Pinctada martensii</name>
    <dbReference type="NCBI Taxonomy" id="66713"/>
    <lineage>
        <taxon>Eukaryota</taxon>
        <taxon>Metazoa</taxon>
        <taxon>Spiralia</taxon>
        <taxon>Lophotrochozoa</taxon>
        <taxon>Mollusca</taxon>
        <taxon>Bivalvia</taxon>
        <taxon>Autobranchia</taxon>
        <taxon>Pteriomorphia</taxon>
        <taxon>Pterioida</taxon>
        <taxon>Pterioidea</taxon>
        <taxon>Pteriidae</taxon>
        <taxon>Pinctada</taxon>
    </lineage>
</organism>
<evidence type="ECO:0000256" key="5">
    <source>
        <dbReference type="ARBA" id="ARBA00023180"/>
    </source>
</evidence>
<evidence type="ECO:0000313" key="8">
    <source>
        <dbReference type="Proteomes" id="UP001186944"/>
    </source>
</evidence>
<dbReference type="Proteomes" id="UP001186944">
    <property type="component" value="Unassembled WGS sequence"/>
</dbReference>
<feature type="domain" description="Chitin-binding type-2" evidence="6">
    <location>
        <begin position="117"/>
        <end position="177"/>
    </location>
</feature>
<evidence type="ECO:0000256" key="1">
    <source>
        <dbReference type="ARBA" id="ARBA00022669"/>
    </source>
</evidence>
<dbReference type="Gene3D" id="2.170.140.10">
    <property type="entry name" value="Chitin binding domain"/>
    <property type="match status" value="1"/>
</dbReference>
<dbReference type="InterPro" id="IPR036508">
    <property type="entry name" value="Chitin-bd_dom_sf"/>
</dbReference>
<keyword evidence="3" id="KW-0677">Repeat</keyword>
<keyword evidence="8" id="KW-1185">Reference proteome</keyword>
<dbReference type="InterPro" id="IPR051940">
    <property type="entry name" value="Chitin_bind-dev_reg"/>
</dbReference>
<accession>A0AA88XV48</accession>
<dbReference type="GO" id="GO:0008061">
    <property type="term" value="F:chitin binding"/>
    <property type="evidence" value="ECO:0007669"/>
    <property type="project" value="UniProtKB-KW"/>
</dbReference>
<reference evidence="7" key="1">
    <citation type="submission" date="2019-08" db="EMBL/GenBank/DDBJ databases">
        <title>The improved chromosome-level genome for the pearl oyster Pinctada fucata martensii using PacBio sequencing and Hi-C.</title>
        <authorList>
            <person name="Zheng Z."/>
        </authorList>
    </citation>
    <scope>NUCLEOTIDE SEQUENCE</scope>
    <source>
        <strain evidence="7">ZZ-2019</strain>
        <tissue evidence="7">Adductor muscle</tissue>
    </source>
</reference>
<evidence type="ECO:0000256" key="2">
    <source>
        <dbReference type="ARBA" id="ARBA00022729"/>
    </source>
</evidence>
<keyword evidence="4" id="KW-1015">Disulfide bond</keyword>
<protein>
    <recommendedName>
        <fullName evidence="6">Chitin-binding type-2 domain-containing protein</fullName>
    </recommendedName>
</protein>
<proteinExistence type="predicted"/>
<evidence type="ECO:0000256" key="4">
    <source>
        <dbReference type="ARBA" id="ARBA00023157"/>
    </source>
</evidence>
<dbReference type="InterPro" id="IPR002557">
    <property type="entry name" value="Chitin-bd_dom"/>
</dbReference>
<name>A0AA88XV48_PINIB</name>
<dbReference type="PANTHER" id="PTHR23301:SF0">
    <property type="entry name" value="CHITIN-BINDING TYPE-2 DOMAIN-CONTAINING PROTEIN-RELATED"/>
    <property type="match status" value="1"/>
</dbReference>
<dbReference type="SMART" id="SM00494">
    <property type="entry name" value="ChtBD2"/>
    <property type="match status" value="2"/>
</dbReference>
<evidence type="ECO:0000256" key="3">
    <source>
        <dbReference type="ARBA" id="ARBA00022737"/>
    </source>
</evidence>
<dbReference type="SUPFAM" id="SSF57625">
    <property type="entry name" value="Invertebrate chitin-binding proteins"/>
    <property type="match status" value="1"/>
</dbReference>
<sequence>MGKLLFNGGKRLRSLMNMYIVQGTLTQGFDSVTGPFNNYAIIMSIDDSLATIVTSSVISETCNGKPDGHYEVGCKAYLECKSGVANQVNCEDVGHSYVYNGYECADPSTVGPPCGDLRDCTGISDGKYADIYTNCTSYYTCHGGAFYGHNFCPAGLVYDESLGTCNWAYDVPPPCGTKVSILGK</sequence>
<dbReference type="GO" id="GO:0005576">
    <property type="term" value="C:extracellular region"/>
    <property type="evidence" value="ECO:0007669"/>
    <property type="project" value="InterPro"/>
</dbReference>
<keyword evidence="2" id="KW-0732">Signal</keyword>
<keyword evidence="1" id="KW-0147">Chitin-binding</keyword>
<dbReference type="Pfam" id="PF01607">
    <property type="entry name" value="CBM_14"/>
    <property type="match status" value="1"/>
</dbReference>
<evidence type="ECO:0000313" key="7">
    <source>
        <dbReference type="EMBL" id="KAK3083607.1"/>
    </source>
</evidence>
<dbReference type="EMBL" id="VSWD01000013">
    <property type="protein sequence ID" value="KAK3083607.1"/>
    <property type="molecule type" value="Genomic_DNA"/>
</dbReference>
<keyword evidence="5" id="KW-0325">Glycoprotein</keyword>
<evidence type="ECO:0000259" key="6">
    <source>
        <dbReference type="PROSITE" id="PS50940"/>
    </source>
</evidence>
<dbReference type="PROSITE" id="PS50940">
    <property type="entry name" value="CHIT_BIND_II"/>
    <property type="match status" value="1"/>
</dbReference>
<dbReference type="PANTHER" id="PTHR23301">
    <property type="entry name" value="CHITIN BINDING PERITROPHIN-A"/>
    <property type="match status" value="1"/>
</dbReference>
<gene>
    <name evidence="7" type="ORF">FSP39_000193</name>
</gene>